<name>H9ZQW6_THETH</name>
<dbReference type="KEGG" id="ttl:TtJL18_0824"/>
<accession>H9ZQW6</accession>
<feature type="compositionally biased region" description="Basic residues" evidence="1">
    <location>
        <begin position="200"/>
        <end position="220"/>
    </location>
</feature>
<evidence type="ECO:0000313" key="2">
    <source>
        <dbReference type="EMBL" id="AFH38726.1"/>
    </source>
</evidence>
<feature type="region of interest" description="Disordered" evidence="1">
    <location>
        <begin position="150"/>
        <end position="220"/>
    </location>
</feature>
<evidence type="ECO:0008006" key="4">
    <source>
        <dbReference type="Google" id="ProtNLM"/>
    </source>
</evidence>
<dbReference type="AlphaFoldDB" id="H9ZQW6"/>
<dbReference type="HOGENOM" id="CLU_626899_0_0_0"/>
<evidence type="ECO:0000256" key="1">
    <source>
        <dbReference type="SAM" id="MobiDB-lite"/>
    </source>
</evidence>
<proteinExistence type="predicted"/>
<dbReference type="Proteomes" id="UP000007388">
    <property type="component" value="Chromosome"/>
</dbReference>
<organism evidence="2 3">
    <name type="scientific">Thermus thermophilus JL-18</name>
    <dbReference type="NCBI Taxonomy" id="798128"/>
    <lineage>
        <taxon>Bacteria</taxon>
        <taxon>Thermotogati</taxon>
        <taxon>Deinococcota</taxon>
        <taxon>Deinococci</taxon>
        <taxon>Thermales</taxon>
        <taxon>Thermaceae</taxon>
        <taxon>Thermus</taxon>
    </lineage>
</organism>
<feature type="compositionally biased region" description="Acidic residues" evidence="1">
    <location>
        <begin position="181"/>
        <end position="192"/>
    </location>
</feature>
<protein>
    <recommendedName>
        <fullName evidence="4">Replication protein</fullName>
    </recommendedName>
</protein>
<gene>
    <name evidence="2" type="ORF">TtJL18_0824</name>
</gene>
<dbReference type="EMBL" id="CP003252">
    <property type="protein sequence ID" value="AFH38726.1"/>
    <property type="molecule type" value="Genomic_DNA"/>
</dbReference>
<sequence length="437" mass="47013">MSTTISIARPQLRKAYRTFHDLLGPDGAHPRPGPRWVRRALTGRPSRLPPPDPQHPFWAAVLNFTPATGGDKSAPELPSELAPEALPSAIALFTAAAIVGHLNPTFSPDERRAFAKMFRSVRAALRPSPSPEAIRISLALLRIRQLPRPRVQPPSRVMAPARPRESPGRGAAPPTGPPGEEGGESQDEESDGEPPSPSLRPRRARGRGRPRGARRFKAHASPRVYHRRIGALNAVAEALEGRADGLFLTLVPLTPPDDRDRRLAAVPPDVAQAFARFASRLRRAGATYALVVATRAENGTFWPHAHGIVAGVARDKLTKWAAREGLKLHAEPLRNPQAAVRYMARGAQKGHFDSVLGARGFYAAVSSRKAPRQGSALPAPEAIPPGLELVPGVRIADVPTFLAALAQDLESRLPAVRGAARHHLALVRAALAERGPP</sequence>
<evidence type="ECO:0000313" key="3">
    <source>
        <dbReference type="Proteomes" id="UP000007388"/>
    </source>
</evidence>
<reference evidence="2 3" key="1">
    <citation type="journal article" date="2013" name="Genome Announc.">
        <title>Whole Genome Sequencing of Thermus oshimai JL-2 and Thermus thermophilus JL-18, Incomplete Denitrifiers from the United States Great Basin.</title>
        <authorList>
            <person name="Murugapiran S.K."/>
            <person name="Huntemann M."/>
            <person name="Wei C.L."/>
            <person name="Han J."/>
            <person name="Detter J.C."/>
            <person name="Han C.S."/>
            <person name="Erkkila T.H."/>
            <person name="Teshima H."/>
            <person name="Chen A."/>
            <person name="Kyrpides N."/>
            <person name="Mavrommatis K."/>
            <person name="Markowitz V."/>
            <person name="Szeto E."/>
            <person name="Ivanova N."/>
            <person name="Pagani I."/>
            <person name="Lam J."/>
            <person name="McDonald A.I."/>
            <person name="Dodsworth J.A."/>
            <person name="Pati A."/>
            <person name="Goodwin L."/>
            <person name="Peters L."/>
            <person name="Pitluck S."/>
            <person name="Woyke T."/>
            <person name="Hedlund B.P."/>
        </authorList>
    </citation>
    <scope>NUCLEOTIDE SEQUENCE [LARGE SCALE GENOMIC DNA]</scope>
    <source>
        <strain evidence="2 3">JL-18</strain>
    </source>
</reference>
<dbReference type="PATRIC" id="fig|798128.4.peg.801"/>